<name>A0ABV9W9X3_9ACTN</name>
<dbReference type="PANTHER" id="PTHR33164">
    <property type="entry name" value="TRANSCRIPTIONAL REGULATOR, MARR FAMILY"/>
    <property type="match status" value="1"/>
</dbReference>
<dbReference type="InterPro" id="IPR039422">
    <property type="entry name" value="MarR/SlyA-like"/>
</dbReference>
<dbReference type="RefSeq" id="WP_380123463.1">
    <property type="nucleotide sequence ID" value="NZ_JBHSIU010000054.1"/>
</dbReference>
<dbReference type="SUPFAM" id="SSF46785">
    <property type="entry name" value="Winged helix' DNA-binding domain"/>
    <property type="match status" value="1"/>
</dbReference>
<dbReference type="Gene3D" id="1.10.10.10">
    <property type="entry name" value="Winged helix-like DNA-binding domain superfamily/Winged helix DNA-binding domain"/>
    <property type="match status" value="1"/>
</dbReference>
<dbReference type="InterPro" id="IPR036388">
    <property type="entry name" value="WH-like_DNA-bd_sf"/>
</dbReference>
<evidence type="ECO:0000313" key="2">
    <source>
        <dbReference type="EMBL" id="MFC5004006.1"/>
    </source>
</evidence>
<feature type="domain" description="HTH marR-type" evidence="1">
    <location>
        <begin position="25"/>
        <end position="126"/>
    </location>
</feature>
<dbReference type="InterPro" id="IPR000835">
    <property type="entry name" value="HTH_MarR-typ"/>
</dbReference>
<dbReference type="Pfam" id="PF12802">
    <property type="entry name" value="MarR_2"/>
    <property type="match status" value="1"/>
</dbReference>
<accession>A0ABV9W9X3</accession>
<proteinExistence type="predicted"/>
<reference evidence="3" key="1">
    <citation type="journal article" date="2019" name="Int. J. Syst. Evol. Microbiol.">
        <title>The Global Catalogue of Microorganisms (GCM) 10K type strain sequencing project: providing services to taxonomists for standard genome sequencing and annotation.</title>
        <authorList>
            <consortium name="The Broad Institute Genomics Platform"/>
            <consortium name="The Broad Institute Genome Sequencing Center for Infectious Disease"/>
            <person name="Wu L."/>
            <person name="Ma J."/>
        </authorList>
    </citation>
    <scope>NUCLEOTIDE SEQUENCE [LARGE SCALE GENOMIC DNA]</scope>
    <source>
        <strain evidence="3">CGMCC 4.7152</strain>
    </source>
</reference>
<dbReference type="SMART" id="SM00347">
    <property type="entry name" value="HTH_MARR"/>
    <property type="match status" value="1"/>
</dbReference>
<comment type="caution">
    <text evidence="2">The sequence shown here is derived from an EMBL/GenBank/DDBJ whole genome shotgun (WGS) entry which is preliminary data.</text>
</comment>
<evidence type="ECO:0000259" key="1">
    <source>
        <dbReference type="SMART" id="SM00347"/>
    </source>
</evidence>
<organism evidence="2 3">
    <name type="scientific">Dactylosporangium cerinum</name>
    <dbReference type="NCBI Taxonomy" id="1434730"/>
    <lineage>
        <taxon>Bacteria</taxon>
        <taxon>Bacillati</taxon>
        <taxon>Actinomycetota</taxon>
        <taxon>Actinomycetes</taxon>
        <taxon>Micromonosporales</taxon>
        <taxon>Micromonosporaceae</taxon>
        <taxon>Dactylosporangium</taxon>
    </lineage>
</organism>
<evidence type="ECO:0000313" key="3">
    <source>
        <dbReference type="Proteomes" id="UP001595912"/>
    </source>
</evidence>
<gene>
    <name evidence="2" type="ORF">ACFPIJ_40045</name>
</gene>
<keyword evidence="3" id="KW-1185">Reference proteome</keyword>
<sequence length="144" mass="15328">MHTELGGGPALFRLVRFWSRRWAAGITQDEGGEVAHIQVLEAIDASGRPAQIGAVAVELGLDRSNASRMLAASVAAGLVTKTVSAQDARRTDLDLTPAGSDLLAAARAWQEQTFARMVADWPARDARRFAAYLVRLAASEGTSP</sequence>
<dbReference type="EMBL" id="JBHSIU010000054">
    <property type="protein sequence ID" value="MFC5004006.1"/>
    <property type="molecule type" value="Genomic_DNA"/>
</dbReference>
<protein>
    <submittedName>
        <fullName evidence="2">MarR family winged helix-turn-helix transcriptional regulator</fullName>
    </submittedName>
</protein>
<dbReference type="InterPro" id="IPR036390">
    <property type="entry name" value="WH_DNA-bd_sf"/>
</dbReference>
<dbReference type="PANTHER" id="PTHR33164:SF57">
    <property type="entry name" value="MARR-FAMILY TRANSCRIPTIONAL REGULATOR"/>
    <property type="match status" value="1"/>
</dbReference>
<dbReference type="Proteomes" id="UP001595912">
    <property type="component" value="Unassembled WGS sequence"/>
</dbReference>